<dbReference type="PANTHER" id="PTHR46797:SF1">
    <property type="entry name" value="METHYLPHOSPHONATE SYNTHASE"/>
    <property type="match status" value="1"/>
</dbReference>
<evidence type="ECO:0000313" key="3">
    <source>
        <dbReference type="EMBL" id="TWU64531.1"/>
    </source>
</evidence>
<dbReference type="CDD" id="cd00093">
    <property type="entry name" value="HTH_XRE"/>
    <property type="match status" value="1"/>
</dbReference>
<dbReference type="GO" id="GO:0003700">
    <property type="term" value="F:DNA-binding transcription factor activity"/>
    <property type="evidence" value="ECO:0007669"/>
    <property type="project" value="TreeGrafter"/>
</dbReference>
<feature type="domain" description="HTH cro/C1-type" evidence="2">
    <location>
        <begin position="22"/>
        <end position="79"/>
    </location>
</feature>
<name>A0A5C6FQ54_9PLAN</name>
<sequence length="150" mass="16611">MASKKKPKAGSDSQTAKIAANLHAARLAAGMTLEQLAAESKISKTYLWELENDEEGLKKPSADILLKIARVLDTTIADLLGLPSVQVNEKKVEISQSLAEFRDFMKSMGTPLKDDDIQALAMTRFRGGQPRTKEGWFDLYETLKRSTGRQ</sequence>
<dbReference type="InterPro" id="IPR050807">
    <property type="entry name" value="TransReg_Diox_bact_type"/>
</dbReference>
<dbReference type="OrthoDB" id="275766at2"/>
<evidence type="ECO:0000313" key="4">
    <source>
        <dbReference type="Proteomes" id="UP000316476"/>
    </source>
</evidence>
<organism evidence="3 4">
    <name type="scientific">Crateriforma conspicua</name>
    <dbReference type="NCBI Taxonomy" id="2527996"/>
    <lineage>
        <taxon>Bacteria</taxon>
        <taxon>Pseudomonadati</taxon>
        <taxon>Planctomycetota</taxon>
        <taxon>Planctomycetia</taxon>
        <taxon>Planctomycetales</taxon>
        <taxon>Planctomycetaceae</taxon>
        <taxon>Crateriforma</taxon>
    </lineage>
</organism>
<dbReference type="SUPFAM" id="SSF47413">
    <property type="entry name" value="lambda repressor-like DNA-binding domains"/>
    <property type="match status" value="1"/>
</dbReference>
<dbReference type="GO" id="GO:0005829">
    <property type="term" value="C:cytosol"/>
    <property type="evidence" value="ECO:0007669"/>
    <property type="project" value="TreeGrafter"/>
</dbReference>
<evidence type="ECO:0000256" key="1">
    <source>
        <dbReference type="ARBA" id="ARBA00023125"/>
    </source>
</evidence>
<dbReference type="Gene3D" id="1.10.260.40">
    <property type="entry name" value="lambda repressor-like DNA-binding domains"/>
    <property type="match status" value="1"/>
</dbReference>
<accession>A0A5C6FQ54</accession>
<gene>
    <name evidence="3" type="ORF">V7x_00750</name>
</gene>
<comment type="caution">
    <text evidence="3">The sequence shown here is derived from an EMBL/GenBank/DDBJ whole genome shotgun (WGS) entry which is preliminary data.</text>
</comment>
<dbReference type="AlphaFoldDB" id="A0A5C6FQ54"/>
<reference evidence="3 4" key="1">
    <citation type="submission" date="2019-02" db="EMBL/GenBank/DDBJ databases">
        <title>Deep-cultivation of Planctomycetes and their phenomic and genomic characterization uncovers novel biology.</title>
        <authorList>
            <person name="Wiegand S."/>
            <person name="Jogler M."/>
            <person name="Boedeker C."/>
            <person name="Pinto D."/>
            <person name="Vollmers J."/>
            <person name="Rivas-Marin E."/>
            <person name="Kohn T."/>
            <person name="Peeters S.H."/>
            <person name="Heuer A."/>
            <person name="Rast P."/>
            <person name="Oberbeckmann S."/>
            <person name="Bunk B."/>
            <person name="Jeske O."/>
            <person name="Meyerdierks A."/>
            <person name="Storesund J.E."/>
            <person name="Kallscheuer N."/>
            <person name="Luecker S."/>
            <person name="Lage O.M."/>
            <person name="Pohl T."/>
            <person name="Merkel B.J."/>
            <person name="Hornburger P."/>
            <person name="Mueller R.-W."/>
            <person name="Bruemmer F."/>
            <person name="Labrenz M."/>
            <person name="Spormann A.M."/>
            <person name="Op Den Camp H."/>
            <person name="Overmann J."/>
            <person name="Amann R."/>
            <person name="Jetten M.S.M."/>
            <person name="Mascher T."/>
            <person name="Medema M.H."/>
            <person name="Devos D.P."/>
            <person name="Kaster A.-K."/>
            <person name="Ovreas L."/>
            <person name="Rohde M."/>
            <person name="Galperin M.Y."/>
            <person name="Jogler C."/>
        </authorList>
    </citation>
    <scope>NUCLEOTIDE SEQUENCE [LARGE SCALE GENOMIC DNA]</scope>
    <source>
        <strain evidence="3 4">V7</strain>
    </source>
</reference>
<proteinExistence type="predicted"/>
<dbReference type="SMART" id="SM00530">
    <property type="entry name" value="HTH_XRE"/>
    <property type="match status" value="1"/>
</dbReference>
<dbReference type="Pfam" id="PF01381">
    <property type="entry name" value="HTH_3"/>
    <property type="match status" value="1"/>
</dbReference>
<dbReference type="GO" id="GO:0003677">
    <property type="term" value="F:DNA binding"/>
    <property type="evidence" value="ECO:0007669"/>
    <property type="project" value="UniProtKB-KW"/>
</dbReference>
<evidence type="ECO:0000259" key="2">
    <source>
        <dbReference type="PROSITE" id="PS50943"/>
    </source>
</evidence>
<dbReference type="EMBL" id="SJPZ01000001">
    <property type="protein sequence ID" value="TWU64531.1"/>
    <property type="molecule type" value="Genomic_DNA"/>
</dbReference>
<dbReference type="InterPro" id="IPR001387">
    <property type="entry name" value="Cro/C1-type_HTH"/>
</dbReference>
<keyword evidence="1" id="KW-0238">DNA-binding</keyword>
<dbReference type="InterPro" id="IPR010982">
    <property type="entry name" value="Lambda_DNA-bd_dom_sf"/>
</dbReference>
<dbReference type="PANTHER" id="PTHR46797">
    <property type="entry name" value="HTH-TYPE TRANSCRIPTIONAL REGULATOR"/>
    <property type="match status" value="1"/>
</dbReference>
<dbReference type="RefSeq" id="WP_146410197.1">
    <property type="nucleotide sequence ID" value="NZ_SJPZ01000001.1"/>
</dbReference>
<dbReference type="PROSITE" id="PS50943">
    <property type="entry name" value="HTH_CROC1"/>
    <property type="match status" value="1"/>
</dbReference>
<dbReference type="Proteomes" id="UP000316476">
    <property type="component" value="Unassembled WGS sequence"/>
</dbReference>
<protein>
    <submittedName>
        <fullName evidence="3">Anaerobic benzoate catabolism transcriptional regulator</fullName>
    </submittedName>
</protein>